<sequence length="611" mass="67861">MTPTKLSGLRLPQQDLDQCSVFDCTVEAVGKWVEELPLGNPLRAGSSLRSAVSELNRVTLAPELRFGLLEQLRVPVDSVLTTLIRGSLKQSVILDNDKQIQTDLITDLCSLAAAGYTLAAVHTIQDNSSVTGVNPAKLACESLHRAVVLSGQRILVAYILYKPVDLNGWAGLHQLYSLSERQQLAKLPVEDSLRGTRSNIAQEYLAPLLLACAKPNQLRQHDIAGAYRAFQEWRDLAELQDPELGEGLFAVDMLGDQAPAFAELLVRRGSTQYRYINTKALISHLEELKKSRGTQGLRVIEFDRETRLDTNLLEHLIKALGEISQRNFARQPSRSTLEIATGLSNVHYFVAGERSLEEIFQGLDYDEVEAAAGSQNPFITPASHGDKWQQANAEDEIEDHASDEENDLGVDVGKFSRLAQEQEAQAQMQKPVRHTVFSVKTTNTSPGGYCIEWHDPPDNLHIGDIVCVREAGMEQADWTIAVIRWVSQVKHAPTLVGLELISPRGGAYAAQIKMPDGEFSKPIRVLLLPEIPLVGQAHTLVVPRMVFKEGQRITVTRDEESALVKLKRQVASTGYFGQMDFDYLRQLDEDIESSKREDLPTAAFESIWSDL</sequence>
<protein>
    <recommendedName>
        <fullName evidence="3">GTPase</fullName>
    </recommendedName>
</protein>
<gene>
    <name evidence="1" type="ORF">KT71_04045</name>
</gene>
<reference evidence="1 2" key="1">
    <citation type="journal article" date="2007" name="Proc. Natl. Acad. Sci. U.S.A.">
        <title>Characterization of a marine gammaproteobacterium capable of aerobic anoxygenic photosynthesis.</title>
        <authorList>
            <person name="Fuchs B.M."/>
            <person name="Spring S."/>
            <person name="Teeling H."/>
            <person name="Quast C."/>
            <person name="Wulf J."/>
            <person name="Schattenhofer M."/>
            <person name="Yan S."/>
            <person name="Ferriera S."/>
            <person name="Johnson J."/>
            <person name="Glockner F.O."/>
            <person name="Amann R."/>
        </authorList>
    </citation>
    <scope>NUCLEOTIDE SEQUENCE [LARGE SCALE GENOMIC DNA]</scope>
    <source>
        <strain evidence="1">KT71</strain>
    </source>
</reference>
<reference evidence="1 2" key="2">
    <citation type="journal article" date="2009" name="PLoS ONE">
        <title>The photosynthetic apparatus and its regulation in the aerobic gammaproteobacterium Congregibacter litoralis gen. nov., sp. nov.</title>
        <authorList>
            <person name="Spring S."/>
            <person name="Lunsdorf H."/>
            <person name="Fuchs B.M."/>
            <person name="Tindall B.J."/>
        </authorList>
    </citation>
    <scope>NUCLEOTIDE SEQUENCE [LARGE SCALE GENOMIC DNA]</scope>
    <source>
        <strain evidence="1">KT71</strain>
    </source>
</reference>
<dbReference type="AlphaFoldDB" id="A4A8Q6"/>
<organism evidence="1 2">
    <name type="scientific">Congregibacter litoralis KT71</name>
    <dbReference type="NCBI Taxonomy" id="314285"/>
    <lineage>
        <taxon>Bacteria</taxon>
        <taxon>Pseudomonadati</taxon>
        <taxon>Pseudomonadota</taxon>
        <taxon>Gammaproteobacteria</taxon>
        <taxon>Cellvibrionales</taxon>
        <taxon>Halieaceae</taxon>
        <taxon>Congregibacter</taxon>
    </lineage>
</organism>
<name>A4A8Q6_9GAMM</name>
<evidence type="ECO:0008006" key="3">
    <source>
        <dbReference type="Google" id="ProtNLM"/>
    </source>
</evidence>
<dbReference type="HOGENOM" id="CLU_031627_1_0_6"/>
<dbReference type="Proteomes" id="UP000019205">
    <property type="component" value="Chromosome"/>
</dbReference>
<dbReference type="OrthoDB" id="5724405at2"/>
<accession>A4A8Q6</accession>
<evidence type="ECO:0000313" key="2">
    <source>
        <dbReference type="Proteomes" id="UP000019205"/>
    </source>
</evidence>
<dbReference type="EMBL" id="AAOA02000002">
    <property type="protein sequence ID" value="EAQ97448.1"/>
    <property type="molecule type" value="Genomic_DNA"/>
</dbReference>
<dbReference type="STRING" id="314285.KT71_04045"/>
<evidence type="ECO:0000313" key="1">
    <source>
        <dbReference type="EMBL" id="EAQ97448.1"/>
    </source>
</evidence>
<dbReference type="RefSeq" id="WP_008293221.1">
    <property type="nucleotide sequence ID" value="NZ_CM002299.1"/>
</dbReference>
<keyword evidence="2" id="KW-1185">Reference proteome</keyword>
<proteinExistence type="predicted"/>
<dbReference type="eggNOG" id="ENOG502Z85G">
    <property type="taxonomic scope" value="Bacteria"/>
</dbReference>
<comment type="caution">
    <text evidence="1">The sequence shown here is derived from an EMBL/GenBank/DDBJ whole genome shotgun (WGS) entry which is preliminary data.</text>
</comment>